<keyword evidence="4" id="KW-1185">Reference proteome</keyword>
<evidence type="ECO:0000313" key="3">
    <source>
        <dbReference type="EMBL" id="RRK32263.1"/>
    </source>
</evidence>
<name>A0A3R8JP40_9FIRM</name>
<dbReference type="InterPro" id="IPR041657">
    <property type="entry name" value="HTH_17"/>
</dbReference>
<reference evidence="3" key="1">
    <citation type="submission" date="2018-10" db="EMBL/GenBank/DDBJ databases">
        <title>Schaedlerella arabinophila gen. nov. sp. nov., isolated from the mouse intestinal tract and comparative analysis with the genome of the closely related altered Schaedler flora strain ASF502.</title>
        <authorList>
            <person name="Miyake S."/>
            <person name="Soh M."/>
            <person name="Seedorf H."/>
        </authorList>
    </citation>
    <scope>NUCLEOTIDE SEQUENCE [LARGE SCALE GENOMIC DNA]</scope>
    <source>
        <strain evidence="3">DSM 106076</strain>
    </source>
</reference>
<gene>
    <name evidence="2" type="ORF">EBB54_09655</name>
    <name evidence="3" type="ORF">EBB54_13490</name>
</gene>
<dbReference type="EMBL" id="RHJS01000002">
    <property type="protein sequence ID" value="RRK32263.1"/>
    <property type="molecule type" value="Genomic_DNA"/>
</dbReference>
<dbReference type="GO" id="GO:0003677">
    <property type="term" value="F:DNA binding"/>
    <property type="evidence" value="ECO:0007669"/>
    <property type="project" value="UniProtKB-KW"/>
</dbReference>
<dbReference type="EMBL" id="RHJS01000002">
    <property type="protein sequence ID" value="RRK31592.1"/>
    <property type="molecule type" value="Genomic_DNA"/>
</dbReference>
<organism evidence="3 4">
    <name type="scientific">Schaedlerella arabinosiphila</name>
    <dbReference type="NCBI Taxonomy" id="2044587"/>
    <lineage>
        <taxon>Bacteria</taxon>
        <taxon>Bacillati</taxon>
        <taxon>Bacillota</taxon>
        <taxon>Clostridia</taxon>
        <taxon>Lachnospirales</taxon>
        <taxon>Lachnospiraceae</taxon>
        <taxon>Schaedlerella</taxon>
    </lineage>
</organism>
<evidence type="ECO:0000259" key="1">
    <source>
        <dbReference type="Pfam" id="PF12728"/>
    </source>
</evidence>
<dbReference type="RefSeq" id="WP_125127234.1">
    <property type="nucleotide sequence ID" value="NZ_RHJS01000002.1"/>
</dbReference>
<evidence type="ECO:0000313" key="4">
    <source>
        <dbReference type="Proteomes" id="UP000274920"/>
    </source>
</evidence>
<proteinExistence type="predicted"/>
<protein>
    <submittedName>
        <fullName evidence="3">DNA-binding protein</fullName>
    </submittedName>
</protein>
<dbReference type="Proteomes" id="UP000274920">
    <property type="component" value="Unassembled WGS sequence"/>
</dbReference>
<accession>A0A3R8JP40</accession>
<dbReference type="NCBIfam" id="TIGR01764">
    <property type="entry name" value="excise"/>
    <property type="match status" value="1"/>
</dbReference>
<dbReference type="Pfam" id="PF12728">
    <property type="entry name" value="HTH_17"/>
    <property type="match status" value="1"/>
</dbReference>
<dbReference type="InterPro" id="IPR010093">
    <property type="entry name" value="SinI_DNA-bd"/>
</dbReference>
<comment type="caution">
    <text evidence="3">The sequence shown here is derived from an EMBL/GenBank/DDBJ whole genome shotgun (WGS) entry which is preliminary data.</text>
</comment>
<feature type="domain" description="Helix-turn-helix" evidence="1">
    <location>
        <begin position="9"/>
        <end position="58"/>
    </location>
</feature>
<keyword evidence="3" id="KW-0238">DNA-binding</keyword>
<dbReference type="AlphaFoldDB" id="A0A3R8JP40"/>
<evidence type="ECO:0000313" key="2">
    <source>
        <dbReference type="EMBL" id="RRK31592.1"/>
    </source>
</evidence>
<sequence>MNEESYQDLITVEELRETLAVGRNTAYRLLNNGEIPAFRIGRTWKIPRQSVTTFIQKRCQAN</sequence>